<feature type="domain" description="O-methyltransferase C-terminal" evidence="4">
    <location>
        <begin position="187"/>
        <end position="367"/>
    </location>
</feature>
<dbReference type="Proteomes" id="UP000192708">
    <property type="component" value="Unassembled WGS sequence"/>
</dbReference>
<dbReference type="GO" id="GO:0046983">
    <property type="term" value="F:protein dimerization activity"/>
    <property type="evidence" value="ECO:0007669"/>
    <property type="project" value="InterPro"/>
</dbReference>
<evidence type="ECO:0000313" key="6">
    <source>
        <dbReference type="EMBL" id="SMC41920.1"/>
    </source>
</evidence>
<dbReference type="Pfam" id="PF08100">
    <property type="entry name" value="Dimerisation"/>
    <property type="match status" value="1"/>
</dbReference>
<keyword evidence="7" id="KW-1185">Reference proteome</keyword>
<dbReference type="PANTHER" id="PTHR43712">
    <property type="entry name" value="PUTATIVE (AFU_ORTHOLOGUE AFUA_4G14580)-RELATED"/>
    <property type="match status" value="1"/>
</dbReference>
<keyword evidence="3" id="KW-0949">S-adenosyl-L-methionine</keyword>
<dbReference type="Gene3D" id="1.10.10.10">
    <property type="entry name" value="Winged helix-like DNA-binding domain superfamily/Winged helix DNA-binding domain"/>
    <property type="match status" value="1"/>
</dbReference>
<dbReference type="InterPro" id="IPR001077">
    <property type="entry name" value="COMT_C"/>
</dbReference>
<dbReference type="InterPro" id="IPR016461">
    <property type="entry name" value="COMT-like"/>
</dbReference>
<evidence type="ECO:0000259" key="5">
    <source>
        <dbReference type="Pfam" id="PF08100"/>
    </source>
</evidence>
<dbReference type="Pfam" id="PF00891">
    <property type="entry name" value="Methyltransf_2"/>
    <property type="match status" value="1"/>
</dbReference>
<dbReference type="InterPro" id="IPR036388">
    <property type="entry name" value="WH-like_DNA-bd_sf"/>
</dbReference>
<evidence type="ECO:0000256" key="1">
    <source>
        <dbReference type="ARBA" id="ARBA00022603"/>
    </source>
</evidence>
<proteinExistence type="predicted"/>
<feature type="domain" description="O-methyltransferase dimerisation" evidence="5">
    <location>
        <begin position="58"/>
        <end position="129"/>
    </location>
</feature>
<dbReference type="SUPFAM" id="SSF53335">
    <property type="entry name" value="S-adenosyl-L-methionine-dependent methyltransferases"/>
    <property type="match status" value="1"/>
</dbReference>
<dbReference type="InterPro" id="IPR036390">
    <property type="entry name" value="WH_DNA-bd_sf"/>
</dbReference>
<dbReference type="OrthoDB" id="9766840at2"/>
<dbReference type="PANTHER" id="PTHR43712:SF2">
    <property type="entry name" value="O-METHYLTRANSFERASE CICE"/>
    <property type="match status" value="1"/>
</dbReference>
<evidence type="ECO:0000256" key="3">
    <source>
        <dbReference type="ARBA" id="ARBA00022691"/>
    </source>
</evidence>
<dbReference type="STRING" id="1938817.SAMN06296008_10464"/>
<name>A0A1W1Z0F7_9BURK</name>
<keyword evidence="2 6" id="KW-0808">Transferase</keyword>
<gene>
    <name evidence="6" type="ORF">SAMN06296008_10464</name>
</gene>
<dbReference type="PIRSF" id="PIRSF005739">
    <property type="entry name" value="O-mtase"/>
    <property type="match status" value="1"/>
</dbReference>
<evidence type="ECO:0000256" key="2">
    <source>
        <dbReference type="ARBA" id="ARBA00022679"/>
    </source>
</evidence>
<dbReference type="CDD" id="cd02440">
    <property type="entry name" value="AdoMet_MTases"/>
    <property type="match status" value="1"/>
</dbReference>
<dbReference type="EMBL" id="FWXJ01000004">
    <property type="protein sequence ID" value="SMC41920.1"/>
    <property type="molecule type" value="Genomic_DNA"/>
</dbReference>
<dbReference type="InterPro" id="IPR029063">
    <property type="entry name" value="SAM-dependent_MTases_sf"/>
</dbReference>
<dbReference type="InterPro" id="IPR012967">
    <property type="entry name" value="COMT_dimerisation"/>
</dbReference>
<protein>
    <submittedName>
        <fullName evidence="6">Hydroxyneurosporene-O-methyltransferase</fullName>
    </submittedName>
</protein>
<evidence type="ECO:0000313" key="7">
    <source>
        <dbReference type="Proteomes" id="UP000192708"/>
    </source>
</evidence>
<organism evidence="6 7">
    <name type="scientific">Polynucleobacter kasalickyi</name>
    <dbReference type="NCBI Taxonomy" id="1938817"/>
    <lineage>
        <taxon>Bacteria</taxon>
        <taxon>Pseudomonadati</taxon>
        <taxon>Pseudomonadota</taxon>
        <taxon>Betaproteobacteria</taxon>
        <taxon>Burkholderiales</taxon>
        <taxon>Burkholderiaceae</taxon>
        <taxon>Polynucleobacter</taxon>
    </lineage>
</organism>
<keyword evidence="1 6" id="KW-0489">Methyltransferase</keyword>
<dbReference type="RefSeq" id="WP_084283036.1">
    <property type="nucleotide sequence ID" value="NZ_FWXJ01000004.1"/>
</dbReference>
<dbReference type="AlphaFoldDB" id="A0A1W1Z0F7"/>
<evidence type="ECO:0000259" key="4">
    <source>
        <dbReference type="Pfam" id="PF00891"/>
    </source>
</evidence>
<dbReference type="SUPFAM" id="SSF46785">
    <property type="entry name" value="Winged helix' DNA-binding domain"/>
    <property type="match status" value="1"/>
</dbReference>
<reference evidence="6 7" key="1">
    <citation type="submission" date="2017-04" db="EMBL/GenBank/DDBJ databases">
        <authorList>
            <person name="Afonso C.L."/>
            <person name="Miller P.J."/>
            <person name="Scott M.A."/>
            <person name="Spackman E."/>
            <person name="Goraichik I."/>
            <person name="Dimitrov K.M."/>
            <person name="Suarez D.L."/>
            <person name="Swayne D.E."/>
        </authorList>
    </citation>
    <scope>NUCLEOTIDE SEQUENCE [LARGE SCALE GENOMIC DNA]</scope>
    <source>
        <strain evidence="6 7">VK13</strain>
    </source>
</reference>
<sequence length="387" mass="43352">MSKTLPFQASEPGVTYSIFDQIVIWKDRQIAKRSFQRLAAGIPIFRSISKTRANDVFDLMAGFVYSQILLACVQVELFQKLADGPKSQEELLSLIPLPPKGLERLLLAAESLELLERRSNQRYGLGRLGAPMVNNDALCSMILHHTALYEDLRDPLSLLRGDPRKKILEQYWPYITEQEEELRSLSDSEKVSEYSKLMSDSLPLVADEVIEAYDFSKHHTHLDIGGGQGTFLRLVAPHAPNLEMQLFDLPGVANLAQEQFKQSPIANRVDCIGGNFFEDTLPKGADIITLIRVIFDHDDNRVLHLLKKIRETLPKGGVLLIAEPMADTPEIPAMGQAYFGMYLLAMGRGKPRSTEDLKQLLTLAGFSQFKVVKTKMAINAQVLLAGY</sequence>
<dbReference type="GO" id="GO:0032259">
    <property type="term" value="P:methylation"/>
    <property type="evidence" value="ECO:0007669"/>
    <property type="project" value="UniProtKB-KW"/>
</dbReference>
<dbReference type="PROSITE" id="PS51683">
    <property type="entry name" value="SAM_OMT_II"/>
    <property type="match status" value="1"/>
</dbReference>
<dbReference type="Gene3D" id="3.40.50.150">
    <property type="entry name" value="Vaccinia Virus protein VP39"/>
    <property type="match status" value="1"/>
</dbReference>
<dbReference type="GO" id="GO:0008171">
    <property type="term" value="F:O-methyltransferase activity"/>
    <property type="evidence" value="ECO:0007669"/>
    <property type="project" value="InterPro"/>
</dbReference>
<accession>A0A1W1Z0F7</accession>